<sequence>MVGAGGCGDVRAFAQSWRLRAVANSVHGCGRPSIARMTAKQNQSVVKTGVRAMSNNAAPPPTPTGRLCKACAATSSPPLQMGNPYRTPLSSDAQRRIPQDTASGKGYQPSATEASRQAMARFQHPNTRMPRYPARGVSHGMPSMPMEKRDATHPAAMRAAAVGNRVMGPRFPHVGAAAHSADLAKHGTQLPNPPNNVATPHAPSLNGVSKLPVAVKKHPIQDGASALSTPKLKTPAGADGLGPSSKPNQFYIYKMLVYSEATHGVVVVSVRPYQIRALVEQQAPISHFFSRLLYPWPFVRPLNKMTLSGYQVVSGTPKMLLLRKTADMCDSPASPASPPTFPRTSPPPPTTATTPFTPPRPTSSSPPPPAPSNRPRRLARKLLLGTIGITALVYAVGAFLQFLSLGG</sequence>
<keyword evidence="2" id="KW-0812">Transmembrane</keyword>
<dbReference type="EMBL" id="NJET01000097">
    <property type="protein sequence ID" value="PHH61637.1"/>
    <property type="molecule type" value="Genomic_DNA"/>
</dbReference>
<accession>A0A2C5XYW0</accession>
<evidence type="ECO:0000313" key="3">
    <source>
        <dbReference type="EMBL" id="PHH61637.1"/>
    </source>
</evidence>
<feature type="region of interest" description="Disordered" evidence="1">
    <location>
        <begin position="330"/>
        <end position="375"/>
    </location>
</feature>
<gene>
    <name evidence="3" type="ORF">CDD81_8101</name>
</gene>
<protein>
    <submittedName>
        <fullName evidence="3">Uncharacterized protein</fullName>
    </submittedName>
</protein>
<evidence type="ECO:0000256" key="2">
    <source>
        <dbReference type="SAM" id="Phobius"/>
    </source>
</evidence>
<organism evidence="3 4">
    <name type="scientific">Ophiocordyceps australis</name>
    <dbReference type="NCBI Taxonomy" id="1399860"/>
    <lineage>
        <taxon>Eukaryota</taxon>
        <taxon>Fungi</taxon>
        <taxon>Dikarya</taxon>
        <taxon>Ascomycota</taxon>
        <taxon>Pezizomycotina</taxon>
        <taxon>Sordariomycetes</taxon>
        <taxon>Hypocreomycetidae</taxon>
        <taxon>Hypocreales</taxon>
        <taxon>Ophiocordycipitaceae</taxon>
        <taxon>Ophiocordyceps</taxon>
    </lineage>
</organism>
<feature type="compositionally biased region" description="Pro residues" evidence="1">
    <location>
        <begin position="335"/>
        <end position="372"/>
    </location>
</feature>
<reference evidence="3 4" key="1">
    <citation type="submission" date="2017-06" db="EMBL/GenBank/DDBJ databases">
        <title>Ant-infecting Ophiocordyceps genomes reveal a high diversity of potential behavioral manipulation genes and a possible major role for enterotoxins.</title>
        <authorList>
            <person name="De Bekker C."/>
            <person name="Evans H.C."/>
            <person name="Brachmann A."/>
            <person name="Hughes D.P."/>
        </authorList>
    </citation>
    <scope>NUCLEOTIDE SEQUENCE [LARGE SCALE GENOMIC DNA]</scope>
    <source>
        <strain evidence="3 4">Map64</strain>
    </source>
</reference>
<keyword evidence="2" id="KW-1133">Transmembrane helix</keyword>
<feature type="transmembrane region" description="Helical" evidence="2">
    <location>
        <begin position="382"/>
        <end position="403"/>
    </location>
</feature>
<keyword evidence="4" id="KW-1185">Reference proteome</keyword>
<feature type="region of interest" description="Disordered" evidence="1">
    <location>
        <begin position="74"/>
        <end position="93"/>
    </location>
</feature>
<dbReference type="Proteomes" id="UP000226192">
    <property type="component" value="Unassembled WGS sequence"/>
</dbReference>
<dbReference type="AlphaFoldDB" id="A0A2C5XYW0"/>
<evidence type="ECO:0000256" key="1">
    <source>
        <dbReference type="SAM" id="MobiDB-lite"/>
    </source>
</evidence>
<comment type="caution">
    <text evidence="3">The sequence shown here is derived from an EMBL/GenBank/DDBJ whole genome shotgun (WGS) entry which is preliminary data.</text>
</comment>
<proteinExistence type="predicted"/>
<keyword evidence="2" id="KW-0472">Membrane</keyword>
<name>A0A2C5XYW0_9HYPO</name>
<evidence type="ECO:0000313" key="4">
    <source>
        <dbReference type="Proteomes" id="UP000226192"/>
    </source>
</evidence>